<evidence type="ECO:0000313" key="1">
    <source>
        <dbReference type="EMBL" id="KAK3734442.1"/>
    </source>
</evidence>
<gene>
    <name evidence="1" type="ORF">RRG08_029117</name>
</gene>
<keyword evidence="2" id="KW-1185">Reference proteome</keyword>
<comment type="caution">
    <text evidence="1">The sequence shown here is derived from an EMBL/GenBank/DDBJ whole genome shotgun (WGS) entry which is preliminary data.</text>
</comment>
<dbReference type="AlphaFoldDB" id="A0AAE0Y660"/>
<name>A0AAE0Y660_9GAST</name>
<dbReference type="EMBL" id="JAWDGP010006848">
    <property type="protein sequence ID" value="KAK3734442.1"/>
    <property type="molecule type" value="Genomic_DNA"/>
</dbReference>
<reference evidence="1" key="1">
    <citation type="journal article" date="2023" name="G3 (Bethesda)">
        <title>A reference genome for the long-term kleptoplast-retaining sea slug Elysia crispata morphotype clarki.</title>
        <authorList>
            <person name="Eastman K.E."/>
            <person name="Pendleton A.L."/>
            <person name="Shaikh M.A."/>
            <person name="Suttiyut T."/>
            <person name="Ogas R."/>
            <person name="Tomko P."/>
            <person name="Gavelis G."/>
            <person name="Widhalm J.R."/>
            <person name="Wisecaver J.H."/>
        </authorList>
    </citation>
    <scope>NUCLEOTIDE SEQUENCE</scope>
    <source>
        <strain evidence="1">ECLA1</strain>
    </source>
</reference>
<evidence type="ECO:0000313" key="2">
    <source>
        <dbReference type="Proteomes" id="UP001283361"/>
    </source>
</evidence>
<proteinExistence type="predicted"/>
<sequence>MKARFFEVVIGHAAKYLPAGYEPWMSKNHYSTAFLQYGEERGVDGGVPAQVSLPTFSLNINNTDRVFSVANLRLQLTNSTVTVTATLPLYSNHIILTSLCRMWCDTKADESEKPGESGYRNLHDLSTHCWEAGTLSPVNREELSPTTNYPAGPCATPVGINRLVRGRRGL</sequence>
<accession>A0AAE0Y660</accession>
<dbReference type="Proteomes" id="UP001283361">
    <property type="component" value="Unassembled WGS sequence"/>
</dbReference>
<protein>
    <submittedName>
        <fullName evidence="1">Uncharacterized protein</fullName>
    </submittedName>
</protein>
<organism evidence="1 2">
    <name type="scientific">Elysia crispata</name>
    <name type="common">lettuce slug</name>
    <dbReference type="NCBI Taxonomy" id="231223"/>
    <lineage>
        <taxon>Eukaryota</taxon>
        <taxon>Metazoa</taxon>
        <taxon>Spiralia</taxon>
        <taxon>Lophotrochozoa</taxon>
        <taxon>Mollusca</taxon>
        <taxon>Gastropoda</taxon>
        <taxon>Heterobranchia</taxon>
        <taxon>Euthyneura</taxon>
        <taxon>Panpulmonata</taxon>
        <taxon>Sacoglossa</taxon>
        <taxon>Placobranchoidea</taxon>
        <taxon>Plakobranchidae</taxon>
        <taxon>Elysia</taxon>
    </lineage>
</organism>